<keyword evidence="3" id="KW-1185">Reference proteome</keyword>
<protein>
    <submittedName>
        <fullName evidence="2">Uncharacterized protein</fullName>
    </submittedName>
</protein>
<dbReference type="Proteomes" id="UP001477278">
    <property type="component" value="Unassembled WGS sequence"/>
</dbReference>
<proteinExistence type="predicted"/>
<reference evidence="2 3" key="1">
    <citation type="submission" date="2024-05" db="EMBL/GenBank/DDBJ databases">
        <title>Genome sequencing of Marine Estuary Bacteria, Shewanella vesiculosa and S. baltica, and Pseudomonas syringae.</title>
        <authorList>
            <person name="Gurung A."/>
            <person name="Maclea K.S."/>
        </authorList>
    </citation>
    <scope>NUCLEOTIDE SEQUENCE [LARGE SCALE GENOMIC DNA]</scope>
    <source>
        <strain evidence="2 3">1A</strain>
    </source>
</reference>
<comment type="caution">
    <text evidence="2">The sequence shown here is derived from an EMBL/GenBank/DDBJ whole genome shotgun (WGS) entry which is preliminary data.</text>
</comment>
<evidence type="ECO:0000256" key="1">
    <source>
        <dbReference type="SAM" id="MobiDB-lite"/>
    </source>
</evidence>
<feature type="region of interest" description="Disordered" evidence="1">
    <location>
        <begin position="1"/>
        <end position="26"/>
    </location>
</feature>
<accession>A0ABV0FXI2</accession>
<gene>
    <name evidence="2" type="ORF">ABHN84_20725</name>
</gene>
<sequence length="87" mass="9863">MSEQKENKGAHGGSRPGAGRKTKYEKTVVMRVPEQYKESIKSLIVHLDECERIDSNYTAEESQPVFIRSLKGKPQHVTFKVSSIKQT</sequence>
<dbReference type="EMBL" id="JBDPZN010000024">
    <property type="protein sequence ID" value="MEO3684692.1"/>
    <property type="molecule type" value="Genomic_DNA"/>
</dbReference>
<evidence type="ECO:0000313" key="2">
    <source>
        <dbReference type="EMBL" id="MEO3684692.1"/>
    </source>
</evidence>
<name>A0ABV0FXI2_9GAMM</name>
<organism evidence="2 3">
    <name type="scientific">Shewanella vesiculosa</name>
    <dbReference type="NCBI Taxonomy" id="518738"/>
    <lineage>
        <taxon>Bacteria</taxon>
        <taxon>Pseudomonadati</taxon>
        <taxon>Pseudomonadota</taxon>
        <taxon>Gammaproteobacteria</taxon>
        <taxon>Alteromonadales</taxon>
        <taxon>Shewanellaceae</taxon>
        <taxon>Shewanella</taxon>
    </lineage>
</organism>
<dbReference type="RefSeq" id="WP_347691072.1">
    <property type="nucleotide sequence ID" value="NZ_JBDPZN010000024.1"/>
</dbReference>
<evidence type="ECO:0000313" key="3">
    <source>
        <dbReference type="Proteomes" id="UP001477278"/>
    </source>
</evidence>